<evidence type="ECO:0008006" key="5">
    <source>
        <dbReference type="Google" id="ProtNLM"/>
    </source>
</evidence>
<dbReference type="EMBL" id="AP025591">
    <property type="protein sequence ID" value="BDG04752.1"/>
    <property type="molecule type" value="Genomic_DNA"/>
</dbReference>
<keyword evidence="2" id="KW-1133">Transmembrane helix</keyword>
<proteinExistence type="predicted"/>
<evidence type="ECO:0000256" key="1">
    <source>
        <dbReference type="SAM" id="MobiDB-lite"/>
    </source>
</evidence>
<keyword evidence="4" id="KW-1185">Reference proteome</keyword>
<sequence>MPAPVDAKIDPGPRDSERGLSGGAAAYRRAEPYMAASSTLMGSVAAFTAIGYGLDRWLGHTVQWLLVTGAVIGIVVGFIGFFTRVLRADADAKRA</sequence>
<evidence type="ECO:0000256" key="2">
    <source>
        <dbReference type="SAM" id="Phobius"/>
    </source>
</evidence>
<feature type="transmembrane region" description="Helical" evidence="2">
    <location>
        <begin position="64"/>
        <end position="86"/>
    </location>
</feature>
<feature type="transmembrane region" description="Helical" evidence="2">
    <location>
        <begin position="33"/>
        <end position="52"/>
    </location>
</feature>
<feature type="compositionally biased region" description="Basic and acidic residues" evidence="1">
    <location>
        <begin position="7"/>
        <end position="18"/>
    </location>
</feature>
<dbReference type="Proteomes" id="UP001162891">
    <property type="component" value="Chromosome"/>
</dbReference>
<reference evidence="4" key="1">
    <citation type="journal article" date="2022" name="Int. J. Syst. Evol. Microbiol.">
        <title>Anaeromyxobacter oryzae sp. nov., Anaeromyxobacter diazotrophicus sp. nov. and Anaeromyxobacter paludicola sp. nov., isolated from paddy soils.</title>
        <authorList>
            <person name="Itoh H."/>
            <person name="Xu Z."/>
            <person name="Mise K."/>
            <person name="Masuda Y."/>
            <person name="Ushijima N."/>
            <person name="Hayakawa C."/>
            <person name="Shiratori Y."/>
            <person name="Senoo K."/>
        </authorList>
    </citation>
    <scope>NUCLEOTIDE SEQUENCE [LARGE SCALE GENOMIC DNA]</scope>
    <source>
        <strain evidence="4">Red232</strain>
    </source>
</reference>
<dbReference type="Pfam" id="PF09527">
    <property type="entry name" value="ATPase_gene1"/>
    <property type="match status" value="1"/>
</dbReference>
<evidence type="ECO:0000313" key="3">
    <source>
        <dbReference type="EMBL" id="BDG04752.1"/>
    </source>
</evidence>
<name>A0ABN6MUU5_9BACT</name>
<organism evidence="3 4">
    <name type="scientific">Anaeromyxobacter oryzae</name>
    <dbReference type="NCBI Taxonomy" id="2918170"/>
    <lineage>
        <taxon>Bacteria</taxon>
        <taxon>Pseudomonadati</taxon>
        <taxon>Myxococcota</taxon>
        <taxon>Myxococcia</taxon>
        <taxon>Myxococcales</taxon>
        <taxon>Cystobacterineae</taxon>
        <taxon>Anaeromyxobacteraceae</taxon>
        <taxon>Anaeromyxobacter</taxon>
    </lineage>
</organism>
<protein>
    <recommendedName>
        <fullName evidence="5">ATP synthase protein I</fullName>
    </recommendedName>
</protein>
<feature type="region of interest" description="Disordered" evidence="1">
    <location>
        <begin position="1"/>
        <end position="21"/>
    </location>
</feature>
<gene>
    <name evidence="3" type="ORF">AMOR_37480</name>
</gene>
<accession>A0ABN6MUU5</accession>
<dbReference type="InterPro" id="IPR032820">
    <property type="entry name" value="ATPase_put"/>
</dbReference>
<evidence type="ECO:0000313" key="4">
    <source>
        <dbReference type="Proteomes" id="UP001162891"/>
    </source>
</evidence>
<keyword evidence="2" id="KW-0472">Membrane</keyword>
<keyword evidence="2" id="KW-0812">Transmembrane</keyword>